<accession>A0A645JNV6</accession>
<reference evidence="1" key="1">
    <citation type="submission" date="2019-08" db="EMBL/GenBank/DDBJ databases">
        <authorList>
            <person name="Kucharzyk K."/>
            <person name="Murdoch R.W."/>
            <person name="Higgins S."/>
            <person name="Loffler F."/>
        </authorList>
    </citation>
    <scope>NUCLEOTIDE SEQUENCE</scope>
</reference>
<dbReference type="AlphaFoldDB" id="A0A645JNV6"/>
<evidence type="ECO:0000313" key="1">
    <source>
        <dbReference type="EMBL" id="MPN61273.1"/>
    </source>
</evidence>
<organism evidence="1">
    <name type="scientific">bioreactor metagenome</name>
    <dbReference type="NCBI Taxonomy" id="1076179"/>
    <lineage>
        <taxon>unclassified sequences</taxon>
        <taxon>metagenomes</taxon>
        <taxon>ecological metagenomes</taxon>
    </lineage>
</organism>
<dbReference type="EMBL" id="VSSQ01137663">
    <property type="protein sequence ID" value="MPN61273.1"/>
    <property type="molecule type" value="Genomic_DNA"/>
</dbReference>
<comment type="caution">
    <text evidence="1">The sequence shown here is derived from an EMBL/GenBank/DDBJ whole genome shotgun (WGS) entry which is preliminary data.</text>
</comment>
<gene>
    <name evidence="1" type="ORF">SDC9_209008</name>
</gene>
<protein>
    <submittedName>
        <fullName evidence="1">Uncharacterized protein</fullName>
    </submittedName>
</protein>
<sequence>MGVTPVPQIPLAQVFIPDVESACECNCSVDDYYLSVVAEIHLSPEHREGDRHE</sequence>
<proteinExistence type="predicted"/>
<name>A0A645JNV6_9ZZZZ</name>